<organism evidence="2 3">
    <name type="scientific">Nannocystis pusilla</name>
    <dbReference type="NCBI Taxonomy" id="889268"/>
    <lineage>
        <taxon>Bacteria</taxon>
        <taxon>Pseudomonadati</taxon>
        <taxon>Myxococcota</taxon>
        <taxon>Polyangia</taxon>
        <taxon>Nannocystales</taxon>
        <taxon>Nannocystaceae</taxon>
        <taxon>Nannocystis</taxon>
    </lineage>
</organism>
<evidence type="ECO:0000313" key="2">
    <source>
        <dbReference type="EMBL" id="MCY1009953.1"/>
    </source>
</evidence>
<proteinExistence type="predicted"/>
<evidence type="ECO:0000313" key="3">
    <source>
        <dbReference type="Proteomes" id="UP001150924"/>
    </source>
</evidence>
<reference evidence="2" key="1">
    <citation type="submission" date="2022-11" db="EMBL/GenBank/DDBJ databases">
        <title>Minimal conservation of predation-associated metabolite biosynthetic gene clusters underscores biosynthetic potential of Myxococcota including descriptions for ten novel species: Archangium lansinium sp. nov., Myxococcus landrumus sp. nov., Nannocystis bai.</title>
        <authorList>
            <person name="Ahearne A."/>
            <person name="Stevens C."/>
            <person name="Phillips K."/>
        </authorList>
    </citation>
    <scope>NUCLEOTIDE SEQUENCE</scope>
    <source>
        <strain evidence="2">Na p29</strain>
    </source>
</reference>
<gene>
    <name evidence="2" type="ORF">OV079_31205</name>
</gene>
<feature type="compositionally biased region" description="Low complexity" evidence="1">
    <location>
        <begin position="275"/>
        <end position="287"/>
    </location>
</feature>
<accession>A0A9X3ETH1</accession>
<feature type="compositionally biased region" description="Basic and acidic residues" evidence="1">
    <location>
        <begin position="289"/>
        <end position="298"/>
    </location>
</feature>
<comment type="caution">
    <text evidence="2">The sequence shown here is derived from an EMBL/GenBank/DDBJ whole genome shotgun (WGS) entry which is preliminary data.</text>
</comment>
<sequence>MPHPQPQPVHHEIQPPGEYVTAVLPREDLGRLTVPLVGDVDVALGLGQPLRLEVDADAIELQFGSGLEVRPVELPSARLRRLYVDLVDGVVDTDSDGVGAFLPRALAVALCSVLRHTLGWTPGGSMLHAAATRLFPDQAEAHQLKFRRRFPGVVASLDPLAILSVEVRGDALEVAVSRPLVIRAVGLSFSVLRVRYDFATATVEVVSAPLGPVRRALVRAASRQATRWLRKRLPDAMREPGYDLFADPERREHLVELIHRLRADDHALKEGESQPAGAAGAEGTPGHPHARERERRCEPVLGLQGRDRGRPRDAADLRRRAPAGHPYAEQDPLGPFSSLAIATDRGGDVALIKAEDGVRLDAPRGIYLYSDQFPELAELRLVRTRVHLDREDIPVIDVQTDPPLGPLLEAIVQRASDQYLAPLLPARWLREHGVLPPPHGSEHHVLWRQPAGGEQFEVHTQSGFDIELRHTEEALVLTAPGGLSLGFPAAWHVPPAQLRRIAYRWEDGALEVDGDPGLGEFGQAVLTAVARTEGAPRAPSWIGVRKHEAPVLDEERLARFSGEVFGFSLPVLGRLELRMDPQDTLGGSLGPAELTFRSERGLYLVARDLGLMLELRSARYDLPRHELVLDTSPPAGDYLVALATASLEAIVLPALRKVMPLWPDADPNNTWLLRQVMAGFLGEKLGLAFDLTLPPGASLTVAKVAGALAIGATAPLQVRPVGESLIGEFAVEAIRWRPDGEQIELVTQPPAGPLLHALVRRLHAHFTPKVVLHALAERLGLPQPWPPPPLPPAPASSPVFLLELPVVGPLTVHVDRQRPATVALRRDGAHLDFGEGCVVRMPDLGIHVDALGAKISLMPFTVELTCRPAAGELDNWLLGHVVRGLLARVLPWFWPAHVTAAPGEEVLVVFGANSEWGPIEVCTSTGGALELSVDAEGVAVRSVAGVRLSGPALADMPSFTFHEASYRFADGAVRLGVAGIEERFYHEPSPVSPRTEQVLSDLLRVLVIPRMPAFMQRLGLRILPQPPMPEPDPGRITVLHAQLPLGLANALVHVQPGDVLTVSANRREVAVASQHGLQFDVPGLRMRVDFHGARYHLESGEVQFGEFGQLENALLEAAVRKALSGYEPAAAESDFSAVAAVLDRFPLDDEGRRILYDSKLARVLLPPDTMLVVRIGEHGLIVTADPPIEIDGATVLDYKFAGVSYSFDDAKFHLDIERDGVLAGLLRGKIVEEGEQQLDSLLRPLLPAAMRTPGYRLSRDPDPKGTIAALVRTVVGSSWFLAKD</sequence>
<feature type="compositionally biased region" description="Basic and acidic residues" evidence="1">
    <location>
        <begin position="305"/>
        <end position="319"/>
    </location>
</feature>
<dbReference type="EMBL" id="JAPNKE010000002">
    <property type="protein sequence ID" value="MCY1009953.1"/>
    <property type="molecule type" value="Genomic_DNA"/>
</dbReference>
<name>A0A9X3ETH1_9BACT</name>
<dbReference type="RefSeq" id="WP_267772718.1">
    <property type="nucleotide sequence ID" value="NZ_JAPNKE010000002.1"/>
</dbReference>
<feature type="region of interest" description="Disordered" evidence="1">
    <location>
        <begin position="269"/>
        <end position="335"/>
    </location>
</feature>
<protein>
    <submittedName>
        <fullName evidence="2">Uncharacterized protein</fullName>
    </submittedName>
</protein>
<evidence type="ECO:0000256" key="1">
    <source>
        <dbReference type="SAM" id="MobiDB-lite"/>
    </source>
</evidence>
<keyword evidence="3" id="KW-1185">Reference proteome</keyword>
<dbReference type="Proteomes" id="UP001150924">
    <property type="component" value="Unassembled WGS sequence"/>
</dbReference>